<reference evidence="2 3" key="1">
    <citation type="submission" date="2018-06" db="EMBL/GenBank/DDBJ databases">
        <title>Novel Chryseobacterium species.</title>
        <authorList>
            <person name="Newman J."/>
            <person name="Hugo C."/>
            <person name="Oosthuizen L."/>
            <person name="Charimba G."/>
        </authorList>
    </citation>
    <scope>NUCLEOTIDE SEQUENCE [LARGE SCALE GENOMIC DNA]</scope>
    <source>
        <strain evidence="2 3">7_F195</strain>
    </source>
</reference>
<dbReference type="SUPFAM" id="SSF48452">
    <property type="entry name" value="TPR-like"/>
    <property type="match status" value="1"/>
</dbReference>
<gene>
    <name evidence="2" type="ORF">DRF67_10270</name>
</gene>
<dbReference type="InterPro" id="IPR011990">
    <property type="entry name" value="TPR-like_helical_dom_sf"/>
</dbReference>
<keyword evidence="3" id="KW-1185">Reference proteome</keyword>
<name>A0A3D9B1H4_9FLAO</name>
<feature type="repeat" description="TPR" evidence="1">
    <location>
        <begin position="56"/>
        <end position="89"/>
    </location>
</feature>
<dbReference type="OrthoDB" id="1221582at2"/>
<dbReference type="AlphaFoldDB" id="A0A3D9B1H4"/>
<protein>
    <submittedName>
        <fullName evidence="2">Uncharacterized protein</fullName>
    </submittedName>
</protein>
<dbReference type="PANTHER" id="PTHR12558">
    <property type="entry name" value="CELL DIVISION CYCLE 16,23,27"/>
    <property type="match status" value="1"/>
</dbReference>
<dbReference type="Pfam" id="PF14559">
    <property type="entry name" value="TPR_19"/>
    <property type="match status" value="1"/>
</dbReference>
<keyword evidence="1" id="KW-0802">TPR repeat</keyword>
<dbReference type="Pfam" id="PF13174">
    <property type="entry name" value="TPR_6"/>
    <property type="match status" value="1"/>
</dbReference>
<evidence type="ECO:0000313" key="3">
    <source>
        <dbReference type="Proteomes" id="UP000256257"/>
    </source>
</evidence>
<dbReference type="PANTHER" id="PTHR12558:SF13">
    <property type="entry name" value="CELL DIVISION CYCLE PROTEIN 27 HOMOLOG"/>
    <property type="match status" value="1"/>
</dbReference>
<dbReference type="InterPro" id="IPR019734">
    <property type="entry name" value="TPR_rpt"/>
</dbReference>
<dbReference type="Gene3D" id="1.25.40.10">
    <property type="entry name" value="Tetratricopeptide repeat domain"/>
    <property type="match status" value="3"/>
</dbReference>
<proteinExistence type="predicted"/>
<evidence type="ECO:0000256" key="1">
    <source>
        <dbReference type="PROSITE-ProRule" id="PRU00339"/>
    </source>
</evidence>
<dbReference type="SMART" id="SM00028">
    <property type="entry name" value="TPR"/>
    <property type="match status" value="6"/>
</dbReference>
<feature type="repeat" description="TPR" evidence="1">
    <location>
        <begin position="155"/>
        <end position="188"/>
    </location>
</feature>
<evidence type="ECO:0000313" key="2">
    <source>
        <dbReference type="EMBL" id="REC47423.1"/>
    </source>
</evidence>
<dbReference type="EMBL" id="QNVV01000008">
    <property type="protein sequence ID" value="REC47423.1"/>
    <property type="molecule type" value="Genomic_DNA"/>
</dbReference>
<dbReference type="PROSITE" id="PS50005">
    <property type="entry name" value="TPR"/>
    <property type="match status" value="2"/>
</dbReference>
<dbReference type="RefSeq" id="WP_115928217.1">
    <property type="nucleotide sequence ID" value="NZ_QNVV01000008.1"/>
</dbReference>
<accession>A0A3D9B1H4</accession>
<dbReference type="Proteomes" id="UP000256257">
    <property type="component" value="Unassembled WGS sequence"/>
</dbReference>
<sequence>MKLYFLLFLIVFNFKNTHAQSAKMDTRKLLEFYETQRYGDAARYLQSIYPEDTGDVKVLTKIAYCNMMAGKLPEAEKNYLKAYAIQPDNLPILFSLAHINSRRGNIVNAKSYLQTIIGLDSLNFNAYKQLAAYENKPESKVNLLKKANSLNNADPDTAYDLAMAYHALKQYQPAYEVLKTAIASDPENYTLQQAQLSVSNQLGKYQEVVDTGEKLVKNNTDPNIINEMGKAYFYLKEYQKCADAYKMLEELGIQNEGTLYYIALSYRELKDDDKAALYAQKTIDEAISDYTPIYYATLAGIYENKNQFNDALEAYKRGLTFGNNTLIYYRLGLLYDLHIKQPKNALTYYHLYLKNKPEQEKEKEQIAYAKARIASLSGVKQTR</sequence>
<comment type="caution">
    <text evidence="2">The sequence shown here is derived from an EMBL/GenBank/DDBJ whole genome shotgun (WGS) entry which is preliminary data.</text>
</comment>
<organism evidence="2 3">
    <name type="scientific">Chryseobacterium pennipullorum</name>
    <dbReference type="NCBI Taxonomy" id="2258963"/>
    <lineage>
        <taxon>Bacteria</taxon>
        <taxon>Pseudomonadati</taxon>
        <taxon>Bacteroidota</taxon>
        <taxon>Flavobacteriia</taxon>
        <taxon>Flavobacteriales</taxon>
        <taxon>Weeksellaceae</taxon>
        <taxon>Chryseobacterium group</taxon>
        <taxon>Chryseobacterium</taxon>
    </lineage>
</organism>